<feature type="signal peptide" evidence="1">
    <location>
        <begin position="1"/>
        <end position="22"/>
    </location>
</feature>
<dbReference type="RefSeq" id="WP_090748744.1">
    <property type="nucleotide sequence ID" value="NZ_CZQA01000008.1"/>
</dbReference>
<evidence type="ECO:0000313" key="3">
    <source>
        <dbReference type="Proteomes" id="UP000199032"/>
    </source>
</evidence>
<proteinExistence type="predicted"/>
<protein>
    <recommendedName>
        <fullName evidence="4">Alginate export domain-containing protein</fullName>
    </recommendedName>
</protein>
<evidence type="ECO:0000313" key="2">
    <source>
        <dbReference type="EMBL" id="CUS36173.1"/>
    </source>
</evidence>
<name>A0A0S4LHQ7_9BACT</name>
<evidence type="ECO:0008006" key="4">
    <source>
        <dbReference type="Google" id="ProtNLM"/>
    </source>
</evidence>
<reference evidence="2 3" key="1">
    <citation type="submission" date="2015-10" db="EMBL/GenBank/DDBJ databases">
        <authorList>
            <person name="Gilbert D.G."/>
        </authorList>
    </citation>
    <scope>NUCLEOTIDE SEQUENCE [LARGE SCALE GENOMIC DNA]</scope>
    <source>
        <strain evidence="2">COMA1</strain>
    </source>
</reference>
<keyword evidence="1" id="KW-0732">Signal</keyword>
<dbReference type="Proteomes" id="UP000199032">
    <property type="component" value="Unassembled WGS sequence"/>
</dbReference>
<gene>
    <name evidence="2" type="ORF">COMA1_20682</name>
</gene>
<feature type="chain" id="PRO_5006623984" description="Alginate export domain-containing protein" evidence="1">
    <location>
        <begin position="23"/>
        <end position="405"/>
    </location>
</feature>
<evidence type="ECO:0000256" key="1">
    <source>
        <dbReference type="SAM" id="SignalP"/>
    </source>
</evidence>
<dbReference type="STRING" id="1742972.COMA1_20682"/>
<accession>A0A0S4LHQ7</accession>
<dbReference type="AlphaFoldDB" id="A0A0S4LHQ7"/>
<keyword evidence="3" id="KW-1185">Reference proteome</keyword>
<dbReference type="OrthoDB" id="5298707at2"/>
<sequence>MKRYLIAAVVSATLLTTCNGYAVDLSGFAAVDLRGFTESVASPAQNARLVNPSVWIQPELRQEWSNGAHRATVIPFGRYDSLDSHRSHFDLREANWLHKGDGWTIQSGVGKVFWGVTESRHLIDIVNQTDEVESIRGEDKLGQPMVNLNVATRYGNLNLLYLPYFRERTYPSVKGRLRFELPVDTEHAQIRGANHWHPDWALRWSHTFGRWDVGISYFSGISREPRLVPNSLIRPTALIPIYELINQVGVDIQGAVGKWLFKLEAMTRDAPGKRFAAAVAGLEYTESGVWGSGVDLGLLLEYQYDGREKLSRTSLTNTLPTPNNNDIFAGMRLALNDEQDSQVLFGVTVDIDTRATITSIKGSRRLGDNWKIEVESLAFFNIPQSDILIGPSRDDYVQVRLVRFF</sequence>
<organism evidence="2 3">
    <name type="scientific">Candidatus Nitrospira nitrosa</name>
    <dbReference type="NCBI Taxonomy" id="1742972"/>
    <lineage>
        <taxon>Bacteria</taxon>
        <taxon>Pseudomonadati</taxon>
        <taxon>Nitrospirota</taxon>
        <taxon>Nitrospiria</taxon>
        <taxon>Nitrospirales</taxon>
        <taxon>Nitrospiraceae</taxon>
        <taxon>Nitrospira</taxon>
    </lineage>
</organism>
<dbReference type="EMBL" id="CZQA01000008">
    <property type="protein sequence ID" value="CUS36173.1"/>
    <property type="molecule type" value="Genomic_DNA"/>
</dbReference>